<organism evidence="1 2">
    <name type="scientific">Neomesorhizobium albiziae</name>
    <dbReference type="NCBI Taxonomy" id="335020"/>
    <lineage>
        <taxon>Bacteria</taxon>
        <taxon>Pseudomonadati</taxon>
        <taxon>Pseudomonadota</taxon>
        <taxon>Alphaproteobacteria</taxon>
        <taxon>Hyphomicrobiales</taxon>
        <taxon>Phyllobacteriaceae</taxon>
        <taxon>Neomesorhizobium</taxon>
    </lineage>
</organism>
<keyword evidence="2" id="KW-1185">Reference proteome</keyword>
<evidence type="ECO:0000313" key="2">
    <source>
        <dbReference type="Proteomes" id="UP000323300"/>
    </source>
</evidence>
<proteinExistence type="predicted"/>
<gene>
    <name evidence="1" type="ORF">SAMN04488498_11963</name>
</gene>
<accession>A0A1I4DT05</accession>
<reference evidence="1 2" key="1">
    <citation type="submission" date="2016-10" db="EMBL/GenBank/DDBJ databases">
        <authorList>
            <person name="Varghese N."/>
            <person name="Submissions S."/>
        </authorList>
    </citation>
    <scope>NUCLEOTIDE SEQUENCE [LARGE SCALE GENOMIC DNA]</scope>
    <source>
        <strain evidence="1 2">DSM 21822</strain>
    </source>
</reference>
<dbReference type="Proteomes" id="UP000323300">
    <property type="component" value="Unassembled WGS sequence"/>
</dbReference>
<dbReference type="AlphaFoldDB" id="A0A1I4DT05"/>
<name>A0A1I4DT05_9HYPH</name>
<protein>
    <submittedName>
        <fullName evidence="1">Uncharacterized protein</fullName>
    </submittedName>
</protein>
<dbReference type="EMBL" id="FOSL01000019">
    <property type="protein sequence ID" value="SFK96173.1"/>
    <property type="molecule type" value="Genomic_DNA"/>
</dbReference>
<evidence type="ECO:0000313" key="1">
    <source>
        <dbReference type="EMBL" id="SFK96173.1"/>
    </source>
</evidence>
<sequence>MTANTSRYKALLRSILCNVRTVKRNMRTLGNAIAFVIATALGAGHAGAESSKASLTPDWLLARYGDQKAALAKYAAAMARYRERLKDIEKPVGLAGPFSHAGKERWTWLAADGSIVRRVDDGTFSLTAGDCVRLFCLETTCFAAGWPLFVCEDGRERTMSAPDFSTVIFDGITFLRVPSPPAQPDEGNAPE</sequence>